<dbReference type="RefSeq" id="WP_162424622.1">
    <property type="nucleotide sequence ID" value="NZ_WVIE01000024.1"/>
</dbReference>
<comment type="caution">
    <text evidence="1">The sequence shown here is derived from an EMBL/GenBank/DDBJ whole genome shotgun (WGS) entry which is preliminary data.</text>
</comment>
<dbReference type="Proteomes" id="UP000646053">
    <property type="component" value="Unassembled WGS sequence"/>
</dbReference>
<keyword evidence="2" id="KW-1185">Reference proteome</keyword>
<name>A0A8J8CP47_9CYAN</name>
<protein>
    <submittedName>
        <fullName evidence="1">Uncharacterized protein</fullName>
    </submittedName>
</protein>
<organism evidence="1 2">
    <name type="scientific">Myxacorys almedinensis A</name>
    <dbReference type="NCBI Taxonomy" id="2690445"/>
    <lineage>
        <taxon>Bacteria</taxon>
        <taxon>Bacillati</taxon>
        <taxon>Cyanobacteriota</taxon>
        <taxon>Cyanophyceae</taxon>
        <taxon>Leptolyngbyales</taxon>
        <taxon>Leptolyngbyaceae</taxon>
        <taxon>Myxacorys</taxon>
        <taxon>Myxacorys almedinensis</taxon>
    </lineage>
</organism>
<dbReference type="AlphaFoldDB" id="A0A8J8CP47"/>
<sequence length="55" mass="5792">MRSEPLTLEGGCLSAIHRLKSYICAPLALAIAATVLPKQYCPNSADLGVIDPPVL</sequence>
<proteinExistence type="predicted"/>
<gene>
    <name evidence="1" type="ORF">GS601_17690</name>
</gene>
<reference evidence="1" key="1">
    <citation type="submission" date="2019-12" db="EMBL/GenBank/DDBJ databases">
        <title>High-Quality draft genome sequences of three cyanobacteria isolated from the limestone walls of the Old Cathedral of Coimbra.</title>
        <authorList>
            <person name="Tiago I."/>
            <person name="Soares F."/>
            <person name="Portugal A."/>
        </authorList>
    </citation>
    <scope>NUCLEOTIDE SEQUENCE</scope>
    <source>
        <strain evidence="1">A</strain>
    </source>
</reference>
<dbReference type="EMBL" id="WVIE01000024">
    <property type="protein sequence ID" value="NDJ19097.1"/>
    <property type="molecule type" value="Genomic_DNA"/>
</dbReference>
<evidence type="ECO:0000313" key="2">
    <source>
        <dbReference type="Proteomes" id="UP000646053"/>
    </source>
</evidence>
<evidence type="ECO:0000313" key="1">
    <source>
        <dbReference type="EMBL" id="NDJ19097.1"/>
    </source>
</evidence>
<accession>A0A8J8CP47</accession>